<keyword evidence="2" id="KW-1185">Reference proteome</keyword>
<organism evidence="1 2">
    <name type="scientific">Mycobacterium kiyosense</name>
    <dbReference type="NCBI Taxonomy" id="2871094"/>
    <lineage>
        <taxon>Bacteria</taxon>
        <taxon>Bacillati</taxon>
        <taxon>Actinomycetota</taxon>
        <taxon>Actinomycetes</taxon>
        <taxon>Mycobacteriales</taxon>
        <taxon>Mycobacteriaceae</taxon>
        <taxon>Mycobacterium</taxon>
    </lineage>
</organism>
<dbReference type="Proteomes" id="UP001064782">
    <property type="component" value="Unassembled WGS sequence"/>
</dbReference>
<evidence type="ECO:0000313" key="2">
    <source>
        <dbReference type="Proteomes" id="UP001064782"/>
    </source>
</evidence>
<accession>A0A9P3V0S6</accession>
<dbReference type="AlphaFoldDB" id="A0A9P3V0S6"/>
<evidence type="ECO:0008006" key="3">
    <source>
        <dbReference type="Google" id="ProtNLM"/>
    </source>
</evidence>
<dbReference type="EMBL" id="BRZI01000077">
    <property type="protein sequence ID" value="GLD33378.1"/>
    <property type="molecule type" value="Genomic_DNA"/>
</dbReference>
<gene>
    <name evidence="1" type="ORF">Mkiyose1413_52610</name>
</gene>
<proteinExistence type="predicted"/>
<reference evidence="1" key="1">
    <citation type="submission" date="2022-08" db="EMBL/GenBank/DDBJ databases">
        <title>Mycobacterium kiyosense sp. nov., scotochromogenic slow-glowing species isolated from respiratory specimens.</title>
        <authorList>
            <person name="Fukano H."/>
            <person name="Kazumi Y."/>
            <person name="Sakagami N."/>
            <person name="Ato M."/>
            <person name="Mitarai S."/>
            <person name="Hoshino Y."/>
        </authorList>
    </citation>
    <scope>NUCLEOTIDE SEQUENCE</scope>
    <source>
        <strain evidence="1">1413</strain>
    </source>
</reference>
<evidence type="ECO:0000313" key="1">
    <source>
        <dbReference type="EMBL" id="GLD33378.1"/>
    </source>
</evidence>
<sequence length="68" mass="7403">MGLGVRRRHALANPPACTTDVAENTVTGMPRPNRHLFNKLLGQLYHCLQQGSAFDEVKAFPQTVDAAA</sequence>
<protein>
    <recommendedName>
        <fullName evidence="3">IS110 family transposase</fullName>
    </recommendedName>
</protein>
<name>A0A9P3V0S6_9MYCO</name>
<comment type="caution">
    <text evidence="1">The sequence shown here is derived from an EMBL/GenBank/DDBJ whole genome shotgun (WGS) entry which is preliminary data.</text>
</comment>